<proteinExistence type="predicted"/>
<keyword evidence="2" id="KW-1185">Reference proteome</keyword>
<evidence type="ECO:0000313" key="2">
    <source>
        <dbReference type="Proteomes" id="UP000801492"/>
    </source>
</evidence>
<comment type="caution">
    <text evidence="1">The sequence shown here is derived from an EMBL/GenBank/DDBJ whole genome shotgun (WGS) entry which is preliminary data.</text>
</comment>
<reference evidence="1" key="1">
    <citation type="submission" date="2019-08" db="EMBL/GenBank/DDBJ databases">
        <title>The genome of the North American firefly Photinus pyralis.</title>
        <authorList>
            <consortium name="Photinus pyralis genome working group"/>
            <person name="Fallon T.R."/>
            <person name="Sander Lower S.E."/>
            <person name="Weng J.-K."/>
        </authorList>
    </citation>
    <scope>NUCLEOTIDE SEQUENCE</scope>
    <source>
        <strain evidence="1">TRF0915ILg1</strain>
        <tissue evidence="1">Whole body</tissue>
    </source>
</reference>
<dbReference type="PANTHER" id="PTHR10773">
    <property type="entry name" value="DNA-DIRECTED RNA POLYMERASES I, II, AND III SUBUNIT RPABC2"/>
    <property type="match status" value="1"/>
</dbReference>
<evidence type="ECO:0000313" key="1">
    <source>
        <dbReference type="EMBL" id="KAF2895225.1"/>
    </source>
</evidence>
<protein>
    <submittedName>
        <fullName evidence="1">Uncharacterized protein</fullName>
    </submittedName>
</protein>
<dbReference type="OrthoDB" id="6746758at2759"/>
<dbReference type="PANTHER" id="PTHR10773:SF19">
    <property type="match status" value="1"/>
</dbReference>
<dbReference type="EMBL" id="VTPC01006117">
    <property type="protein sequence ID" value="KAF2895225.1"/>
    <property type="molecule type" value="Genomic_DNA"/>
</dbReference>
<dbReference type="AlphaFoldDB" id="A0A8K0D606"/>
<organism evidence="1 2">
    <name type="scientific">Ignelater luminosus</name>
    <name type="common">Cucubano</name>
    <name type="synonym">Pyrophorus luminosus</name>
    <dbReference type="NCBI Taxonomy" id="2038154"/>
    <lineage>
        <taxon>Eukaryota</taxon>
        <taxon>Metazoa</taxon>
        <taxon>Ecdysozoa</taxon>
        <taxon>Arthropoda</taxon>
        <taxon>Hexapoda</taxon>
        <taxon>Insecta</taxon>
        <taxon>Pterygota</taxon>
        <taxon>Neoptera</taxon>
        <taxon>Endopterygota</taxon>
        <taxon>Coleoptera</taxon>
        <taxon>Polyphaga</taxon>
        <taxon>Elateriformia</taxon>
        <taxon>Elateroidea</taxon>
        <taxon>Elateridae</taxon>
        <taxon>Agrypninae</taxon>
        <taxon>Pyrophorini</taxon>
        <taxon>Ignelater</taxon>
    </lineage>
</organism>
<dbReference type="Proteomes" id="UP000801492">
    <property type="component" value="Unassembled WGS sequence"/>
</dbReference>
<sequence>MYNKYLQKTSEEAPIKKFKPLQIFKTEYNIDIHVPRKHKYGKSETFSNIKEKTEKNIASFNKHINVKDLRKIAFPLEQEKCKDENTMLVASFDLEKVMSTPHGNSMLISFSRRYTVYNFTVYETERVEKDIILHGGRKDGKKGANKMCANLYLYRKQVDEEGKFSTIFLYRDNCVG</sequence>
<gene>
    <name evidence="1" type="ORF">ILUMI_10948</name>
</gene>
<name>A0A8K0D606_IGNLU</name>
<accession>A0A8K0D606</accession>